<name>A0A1H5RDX8_9PSEU</name>
<keyword evidence="3 6" id="KW-0808">Transferase</keyword>
<accession>A0A1H5RDX8</accession>
<proteinExistence type="inferred from homology"/>
<dbReference type="GO" id="GO:0004659">
    <property type="term" value="F:prenyltransferase activity"/>
    <property type="evidence" value="ECO:0007669"/>
    <property type="project" value="InterPro"/>
</dbReference>
<evidence type="ECO:0000313" key="7">
    <source>
        <dbReference type="EMBL" id="SEF35771.1"/>
    </source>
</evidence>
<dbReference type="PANTHER" id="PTHR12001:SF69">
    <property type="entry name" value="ALL TRANS-POLYPRENYL-DIPHOSPHATE SYNTHASE PDSS1"/>
    <property type="match status" value="1"/>
</dbReference>
<evidence type="ECO:0000256" key="6">
    <source>
        <dbReference type="RuleBase" id="RU004466"/>
    </source>
</evidence>
<keyword evidence="8" id="KW-1185">Reference proteome</keyword>
<dbReference type="Proteomes" id="UP000198878">
    <property type="component" value="Unassembled WGS sequence"/>
</dbReference>
<dbReference type="PROSITE" id="PS00723">
    <property type="entry name" value="POLYPRENYL_SYNTHASE_1"/>
    <property type="match status" value="1"/>
</dbReference>
<dbReference type="RefSeq" id="WP_086676575.1">
    <property type="nucleotide sequence ID" value="NZ_FNUJ01000008.1"/>
</dbReference>
<comment type="cofactor">
    <cofactor evidence="1">
        <name>Mg(2+)</name>
        <dbReference type="ChEBI" id="CHEBI:18420"/>
    </cofactor>
</comment>
<evidence type="ECO:0000256" key="1">
    <source>
        <dbReference type="ARBA" id="ARBA00001946"/>
    </source>
</evidence>
<reference evidence="8" key="1">
    <citation type="submission" date="2016-10" db="EMBL/GenBank/DDBJ databases">
        <authorList>
            <person name="Varghese N."/>
            <person name="Submissions S."/>
        </authorList>
    </citation>
    <scope>NUCLEOTIDE SEQUENCE [LARGE SCALE GENOMIC DNA]</scope>
    <source>
        <strain evidence="8">DSM 44654</strain>
    </source>
</reference>
<dbReference type="Pfam" id="PF00348">
    <property type="entry name" value="polyprenyl_synt"/>
    <property type="match status" value="1"/>
</dbReference>
<dbReference type="PANTHER" id="PTHR12001">
    <property type="entry name" value="GERANYLGERANYL PYROPHOSPHATE SYNTHASE"/>
    <property type="match status" value="1"/>
</dbReference>
<dbReference type="InterPro" id="IPR008949">
    <property type="entry name" value="Isoprenoid_synthase_dom_sf"/>
</dbReference>
<comment type="similarity">
    <text evidence="2 6">Belongs to the FPP/GGPP synthase family.</text>
</comment>
<protein>
    <submittedName>
        <fullName evidence="7">Heptaprenyl diphosphate synthase</fullName>
    </submittedName>
</protein>
<gene>
    <name evidence="7" type="ORF">SAMN05421837_108366</name>
</gene>
<organism evidence="7 8">
    <name type="scientific">Amycolatopsis pretoriensis</name>
    <dbReference type="NCBI Taxonomy" id="218821"/>
    <lineage>
        <taxon>Bacteria</taxon>
        <taxon>Bacillati</taxon>
        <taxon>Actinomycetota</taxon>
        <taxon>Actinomycetes</taxon>
        <taxon>Pseudonocardiales</taxon>
        <taxon>Pseudonocardiaceae</taxon>
        <taxon>Amycolatopsis</taxon>
    </lineage>
</organism>
<evidence type="ECO:0000256" key="5">
    <source>
        <dbReference type="ARBA" id="ARBA00022842"/>
    </source>
</evidence>
<dbReference type="STRING" id="218821.SAMN05421837_108366"/>
<dbReference type="GO" id="GO:0008299">
    <property type="term" value="P:isoprenoid biosynthetic process"/>
    <property type="evidence" value="ECO:0007669"/>
    <property type="project" value="InterPro"/>
</dbReference>
<evidence type="ECO:0000313" key="8">
    <source>
        <dbReference type="Proteomes" id="UP000198878"/>
    </source>
</evidence>
<keyword evidence="4" id="KW-0479">Metal-binding</keyword>
<keyword evidence="5" id="KW-0460">Magnesium</keyword>
<evidence type="ECO:0000256" key="3">
    <source>
        <dbReference type="ARBA" id="ARBA00022679"/>
    </source>
</evidence>
<dbReference type="SFLD" id="SFLDS00005">
    <property type="entry name" value="Isoprenoid_Synthase_Type_I"/>
    <property type="match status" value="1"/>
</dbReference>
<evidence type="ECO:0000256" key="4">
    <source>
        <dbReference type="ARBA" id="ARBA00022723"/>
    </source>
</evidence>
<dbReference type="OrthoDB" id="4497239at2"/>
<dbReference type="SUPFAM" id="SSF48576">
    <property type="entry name" value="Terpenoid synthases"/>
    <property type="match status" value="1"/>
</dbReference>
<dbReference type="InterPro" id="IPR033749">
    <property type="entry name" value="Polyprenyl_synt_CS"/>
</dbReference>
<dbReference type="GO" id="GO:0046872">
    <property type="term" value="F:metal ion binding"/>
    <property type="evidence" value="ECO:0007669"/>
    <property type="project" value="UniProtKB-KW"/>
</dbReference>
<evidence type="ECO:0000256" key="2">
    <source>
        <dbReference type="ARBA" id="ARBA00006706"/>
    </source>
</evidence>
<dbReference type="CDD" id="cd00685">
    <property type="entry name" value="Trans_IPPS_HT"/>
    <property type="match status" value="1"/>
</dbReference>
<sequence length="306" mass="31621">MTTAADPVRYHLARLVGGLSTPLRETVGGLVDRPGKLLRSRLLTACAGFGRADAGRVARLGAVVELVHLASLVHDDVIDRAAIRRGGPAAHRTAGPELAVLGGLACLAAAGTEAADLGEGVATAVSRTVAELAHGELLDVERGFDTGLSLPDYVDLVRRKTGVLFRLCCLLGAVESGVDSAVIAALAEFGVEWGIAFQVLDDCLDLETTGDDKPAGTDHLLGLFGAPTLAALRADATGELHRLLLTPSFSGGDLTRVRELVTARGGLRAARTLAGVHFGHAQTALARTPDGPARRALAAMLEASRS</sequence>
<dbReference type="AlphaFoldDB" id="A0A1H5RDX8"/>
<dbReference type="InterPro" id="IPR000092">
    <property type="entry name" value="Polyprenyl_synt"/>
</dbReference>
<dbReference type="Gene3D" id="1.10.600.10">
    <property type="entry name" value="Farnesyl Diphosphate Synthase"/>
    <property type="match status" value="1"/>
</dbReference>
<dbReference type="EMBL" id="FNUJ01000008">
    <property type="protein sequence ID" value="SEF35771.1"/>
    <property type="molecule type" value="Genomic_DNA"/>
</dbReference>